<dbReference type="EMBL" id="JACJUU010000006">
    <property type="protein sequence ID" value="MBC2770137.1"/>
    <property type="molecule type" value="Genomic_DNA"/>
</dbReference>
<sequence>MTFGKLIRSIAAVLALGFVLAGCQEKEGPAERAGKELDKAAASVGSAIENAGQKMQDAAK</sequence>
<name>A0A842HPA1_9BURK</name>
<comment type="caution">
    <text evidence="2">The sequence shown here is derived from an EMBL/GenBank/DDBJ whole genome shotgun (WGS) entry which is preliminary data.</text>
</comment>
<accession>A0A842HPA1</accession>
<dbReference type="RefSeq" id="WP_185779832.1">
    <property type="nucleotide sequence ID" value="NZ_JACJUU010000006.1"/>
</dbReference>
<proteinExistence type="predicted"/>
<dbReference type="AlphaFoldDB" id="A0A842HPA1"/>
<reference evidence="2 3" key="1">
    <citation type="submission" date="2020-08" db="EMBL/GenBank/DDBJ databases">
        <title>Paraeoetvoesia sp. YC-7-48 draft genome sequence.</title>
        <authorList>
            <person name="Yao L."/>
        </authorList>
    </citation>
    <scope>NUCLEOTIDE SEQUENCE [LARGE SCALE GENOMIC DNA]</scope>
    <source>
        <strain evidence="3">YC-7-48</strain>
    </source>
</reference>
<protein>
    <recommendedName>
        <fullName evidence="4">Entericidin</fullName>
    </recommendedName>
</protein>
<dbReference type="PROSITE" id="PS51257">
    <property type="entry name" value="PROKAR_LIPOPROTEIN"/>
    <property type="match status" value="1"/>
</dbReference>
<evidence type="ECO:0000313" key="3">
    <source>
        <dbReference type="Proteomes" id="UP000545386"/>
    </source>
</evidence>
<dbReference type="Proteomes" id="UP000545386">
    <property type="component" value="Unassembled WGS sequence"/>
</dbReference>
<keyword evidence="1" id="KW-0732">Signal</keyword>
<feature type="chain" id="PRO_5032765651" description="Entericidin" evidence="1">
    <location>
        <begin position="22"/>
        <end position="60"/>
    </location>
</feature>
<feature type="signal peptide" evidence="1">
    <location>
        <begin position="1"/>
        <end position="21"/>
    </location>
</feature>
<evidence type="ECO:0008006" key="4">
    <source>
        <dbReference type="Google" id="ProtNLM"/>
    </source>
</evidence>
<keyword evidence="3" id="KW-1185">Reference proteome</keyword>
<gene>
    <name evidence="2" type="ORF">GTU67_09465</name>
</gene>
<organism evidence="2 3">
    <name type="scientific">Pusillimonas minor</name>
    <dbReference type="NCBI Taxonomy" id="2697024"/>
    <lineage>
        <taxon>Bacteria</taxon>
        <taxon>Pseudomonadati</taxon>
        <taxon>Pseudomonadota</taxon>
        <taxon>Betaproteobacteria</taxon>
        <taxon>Burkholderiales</taxon>
        <taxon>Alcaligenaceae</taxon>
        <taxon>Pusillimonas</taxon>
    </lineage>
</organism>
<evidence type="ECO:0000256" key="1">
    <source>
        <dbReference type="SAM" id="SignalP"/>
    </source>
</evidence>
<evidence type="ECO:0000313" key="2">
    <source>
        <dbReference type="EMBL" id="MBC2770137.1"/>
    </source>
</evidence>